<evidence type="ECO:0000256" key="3">
    <source>
        <dbReference type="ARBA" id="ARBA00038201"/>
    </source>
</evidence>
<evidence type="ECO:0000256" key="1">
    <source>
        <dbReference type="ARBA" id="ARBA00004184"/>
    </source>
</evidence>
<dbReference type="GO" id="GO:0034058">
    <property type="term" value="P:endosomal vesicle fusion"/>
    <property type="evidence" value="ECO:0007669"/>
    <property type="project" value="TreeGrafter"/>
</dbReference>
<accession>A0AAD7CK05</accession>
<name>A0AAD7CK05_9AGAR</name>
<evidence type="ECO:0000256" key="4">
    <source>
        <dbReference type="PROSITE-ProRule" id="PRU01006"/>
    </source>
</evidence>
<dbReference type="InterPro" id="IPR032914">
    <property type="entry name" value="Vam6/VPS39/TRAP1"/>
</dbReference>
<proteinExistence type="inferred from homology"/>
<comment type="subcellular location">
    <subcellularLocation>
        <location evidence="1">Endomembrane system</location>
        <topology evidence="1">Peripheral membrane protein</topology>
    </subcellularLocation>
</comment>
<dbReference type="InterPro" id="IPR019453">
    <property type="entry name" value="VPS39/TGFA1_Znf"/>
</dbReference>
<dbReference type="Proteomes" id="UP001221142">
    <property type="component" value="Unassembled WGS sequence"/>
</dbReference>
<dbReference type="PANTHER" id="PTHR12894:SF49">
    <property type="entry name" value="VAM6_VPS39-LIKE PROTEIN"/>
    <property type="match status" value="1"/>
</dbReference>
<dbReference type="PROSITE" id="PS50219">
    <property type="entry name" value="CNH"/>
    <property type="match status" value="1"/>
</dbReference>
<evidence type="ECO:0000313" key="8">
    <source>
        <dbReference type="Proteomes" id="UP001221142"/>
    </source>
</evidence>
<dbReference type="GO" id="GO:0012505">
    <property type="term" value="C:endomembrane system"/>
    <property type="evidence" value="ECO:0007669"/>
    <property type="project" value="UniProtKB-SubCell"/>
</dbReference>
<feature type="repeat" description="CHCR" evidence="4">
    <location>
        <begin position="764"/>
        <end position="922"/>
    </location>
</feature>
<dbReference type="PANTHER" id="PTHR12894">
    <property type="entry name" value="CNH DOMAIN CONTAINING"/>
    <property type="match status" value="1"/>
</dbReference>
<organism evidence="7 8">
    <name type="scientific">Roridomyces roridus</name>
    <dbReference type="NCBI Taxonomy" id="1738132"/>
    <lineage>
        <taxon>Eukaryota</taxon>
        <taxon>Fungi</taxon>
        <taxon>Dikarya</taxon>
        <taxon>Basidiomycota</taxon>
        <taxon>Agaricomycotina</taxon>
        <taxon>Agaricomycetes</taxon>
        <taxon>Agaricomycetidae</taxon>
        <taxon>Agaricales</taxon>
        <taxon>Marasmiineae</taxon>
        <taxon>Mycenaceae</taxon>
        <taxon>Roridomyces</taxon>
    </lineage>
</organism>
<dbReference type="Pfam" id="PF10367">
    <property type="entry name" value="zf-Vps39_C"/>
    <property type="match status" value="1"/>
</dbReference>
<evidence type="ECO:0000256" key="2">
    <source>
        <dbReference type="ARBA" id="ARBA00023136"/>
    </source>
</evidence>
<comment type="similarity">
    <text evidence="3">Belongs to the VAM6/VPS39 family.</text>
</comment>
<evidence type="ECO:0000259" key="6">
    <source>
        <dbReference type="PROSITE" id="PS50219"/>
    </source>
</evidence>
<dbReference type="InterPro" id="IPR001180">
    <property type="entry name" value="CNH_dom"/>
</dbReference>
<comment type="caution">
    <text evidence="7">The sequence shown here is derived from an EMBL/GenBank/DDBJ whole genome shotgun (WGS) entry which is preliminary data.</text>
</comment>
<dbReference type="GO" id="GO:0006914">
    <property type="term" value="P:autophagy"/>
    <property type="evidence" value="ECO:0007669"/>
    <property type="project" value="TreeGrafter"/>
</dbReference>
<protein>
    <recommendedName>
        <fullName evidence="6">CNH domain-containing protein</fullName>
    </recommendedName>
</protein>
<sequence length="1049" mass="115323">MAPFEIPTPVVSGLKDKIESLTVQGDRLYVGTATGNLAIYGIDDNVEEGEDTVTLAETKKALVRRAIEQIGFIKDINSLVVLSESTVTLFPLPAFSPSTPLLKAKAAFSFAIHSSVQHISTESQAPAEEFSSKPPTIPTLVTQLVVGCRRKVVIYSWKDGEAQESKEAPLPHSARIITFLDKDTACFGYSPTEYAIFSIPKMTATDITIPQPGTAVVAGMGALSGLGGYMTLGLGAKPKPGVLQISETETLILKDNEGIFIGPDAGPARPTSVEWPAPPEEIAFVKPYIFSVLPPGSITSPPQKPEPSASIPQTPLIPTTVVQIRSSISLLPTQTLSFPFNHPSTPPTANATVRLLTPSPSSKSSLFLLTTPTDRTAAAAEGSTLWQFRMKSWDAQIDELVAAGQYSDALALLDTIDASALPDKEQRVTKIRGLNAVAQFRASQFDTALDTFIALDINPAKVVALYPEAVAGRLSVPQEAWIPLFGGSVVEEASTPSTPSVAGSLKDGADGQPADSKSVAELLESLPSTSTLSLPASTSGLTASTSGTLRGRLKGLGAFLAVNDNAPSSASKAKPKQPVHDDLARSMRTLQEYLSYHRPRVAAALLAAGIAPNDHHPNIRPLSEMSVEDLFALPNAPLSALTPEQLIAFAQIVDTARFKSYLLNSPGLLGPLCRLPNWCEVSEVEEELLARGKFAELRDLYHGKGMHRKALELLKQQSEKETDMEDKLSPSIYYLQKLGSEHLDEIFASARWVFEQDSSMAFQIFTSEDVELPRPAVADYLETIDPLLCIRYIEFLIEERQEESRVFHDRLAELYLKMTLSTKKRNDKDWPQHYEKLLKFINTTDRYSIDRLYGIISSEDLYEARAILLGRFGRHDQALELYVYRLQDYQKAEEHCISVYRPGTETANVYLTLLRLYLRPTDKNAPDLLKPALDIVARHSHQLDAVDTLQLLPPLVSTQDVRTFLIGALRAPIFDTRVIRNISKARGDQVDRKLMNLQTKRVKITDSRICPQCHKRIGNSFIAVHAPRGEVTHYQCREAFSRRLTEMRH</sequence>
<dbReference type="Pfam" id="PF00780">
    <property type="entry name" value="CNH"/>
    <property type="match status" value="1"/>
</dbReference>
<dbReference type="PROSITE" id="PS50236">
    <property type="entry name" value="CHCR"/>
    <property type="match status" value="1"/>
</dbReference>
<dbReference type="EMBL" id="JARKIF010000001">
    <property type="protein sequence ID" value="KAJ7650763.1"/>
    <property type="molecule type" value="Genomic_DNA"/>
</dbReference>
<gene>
    <name evidence="7" type="ORF">FB45DRAFT_25587</name>
</gene>
<reference evidence="7" key="1">
    <citation type="submission" date="2023-03" db="EMBL/GenBank/DDBJ databases">
        <title>Massive genome expansion in bonnet fungi (Mycena s.s.) driven by repeated elements and novel gene families across ecological guilds.</title>
        <authorList>
            <consortium name="Lawrence Berkeley National Laboratory"/>
            <person name="Harder C.B."/>
            <person name="Miyauchi S."/>
            <person name="Viragh M."/>
            <person name="Kuo A."/>
            <person name="Thoen E."/>
            <person name="Andreopoulos B."/>
            <person name="Lu D."/>
            <person name="Skrede I."/>
            <person name="Drula E."/>
            <person name="Henrissat B."/>
            <person name="Morin E."/>
            <person name="Kohler A."/>
            <person name="Barry K."/>
            <person name="LaButti K."/>
            <person name="Morin E."/>
            <person name="Salamov A."/>
            <person name="Lipzen A."/>
            <person name="Mereny Z."/>
            <person name="Hegedus B."/>
            <person name="Baldrian P."/>
            <person name="Stursova M."/>
            <person name="Weitz H."/>
            <person name="Taylor A."/>
            <person name="Grigoriev I.V."/>
            <person name="Nagy L.G."/>
            <person name="Martin F."/>
            <person name="Kauserud H."/>
        </authorList>
    </citation>
    <scope>NUCLEOTIDE SEQUENCE</scope>
    <source>
        <strain evidence="7">9284</strain>
    </source>
</reference>
<dbReference type="AlphaFoldDB" id="A0AAD7CK05"/>
<dbReference type="InterPro" id="IPR000547">
    <property type="entry name" value="Clathrin_H-chain/VPS_repeat"/>
</dbReference>
<dbReference type="InterPro" id="IPR019452">
    <property type="entry name" value="VPS39/TGF_beta_rcpt-assoc_1"/>
</dbReference>
<dbReference type="GO" id="GO:0006886">
    <property type="term" value="P:intracellular protein transport"/>
    <property type="evidence" value="ECO:0007669"/>
    <property type="project" value="UniProtKB-UniRule"/>
</dbReference>
<keyword evidence="2" id="KW-0472">Membrane</keyword>
<dbReference type="GO" id="GO:0000329">
    <property type="term" value="C:fungal-type vacuole membrane"/>
    <property type="evidence" value="ECO:0007669"/>
    <property type="project" value="TreeGrafter"/>
</dbReference>
<feature type="region of interest" description="Disordered" evidence="5">
    <location>
        <begin position="493"/>
        <end position="517"/>
    </location>
</feature>
<dbReference type="Pfam" id="PF10366">
    <property type="entry name" value="Vps39_1"/>
    <property type="match status" value="1"/>
</dbReference>
<evidence type="ECO:0000313" key="7">
    <source>
        <dbReference type="EMBL" id="KAJ7650763.1"/>
    </source>
</evidence>
<keyword evidence="8" id="KW-1185">Reference proteome</keyword>
<evidence type="ECO:0000256" key="5">
    <source>
        <dbReference type="SAM" id="MobiDB-lite"/>
    </source>
</evidence>
<feature type="domain" description="CNH" evidence="6">
    <location>
        <begin position="15"/>
        <end position="351"/>
    </location>
</feature>